<keyword evidence="1" id="KW-0732">Signal</keyword>
<feature type="chain" id="PRO_5034124496" evidence="1">
    <location>
        <begin position="20"/>
        <end position="87"/>
    </location>
</feature>
<evidence type="ECO:0000256" key="1">
    <source>
        <dbReference type="SAM" id="SignalP"/>
    </source>
</evidence>
<comment type="caution">
    <text evidence="2">The sequence shown here is derived from an EMBL/GenBank/DDBJ whole genome shotgun (WGS) entry which is preliminary data.</text>
</comment>
<feature type="signal peptide" evidence="1">
    <location>
        <begin position="1"/>
        <end position="19"/>
    </location>
</feature>
<sequence>MKNIFIIAAIALFAASAHASPAPQETVPDEPPVSSCTGKEGEVCRIFLIDVKCCEDGLECEGAFVAHCSNLRETNPETNAESEPEVD</sequence>
<dbReference type="EMBL" id="CAJMXA010001114">
    <property type="protein sequence ID" value="CAE6451737.1"/>
    <property type="molecule type" value="Genomic_DNA"/>
</dbReference>
<name>A0A8H3BBC9_9AGAM</name>
<gene>
    <name evidence="2" type="ORF">RDB_LOCUS51016</name>
</gene>
<evidence type="ECO:0000313" key="2">
    <source>
        <dbReference type="EMBL" id="CAE6451737.1"/>
    </source>
</evidence>
<evidence type="ECO:0000313" key="3">
    <source>
        <dbReference type="Proteomes" id="UP000663853"/>
    </source>
</evidence>
<protein>
    <submittedName>
        <fullName evidence="2">Uncharacterized protein</fullName>
    </submittedName>
</protein>
<accession>A0A8H3BBC9</accession>
<reference evidence="2" key="1">
    <citation type="submission" date="2021-01" db="EMBL/GenBank/DDBJ databases">
        <authorList>
            <person name="Kaushik A."/>
        </authorList>
    </citation>
    <scope>NUCLEOTIDE SEQUENCE</scope>
    <source>
        <strain evidence="2">AG6-10EEA</strain>
    </source>
</reference>
<dbReference type="AlphaFoldDB" id="A0A8H3BBC9"/>
<dbReference type="Proteomes" id="UP000663853">
    <property type="component" value="Unassembled WGS sequence"/>
</dbReference>
<organism evidence="2 3">
    <name type="scientific">Rhizoctonia solani</name>
    <dbReference type="NCBI Taxonomy" id="456999"/>
    <lineage>
        <taxon>Eukaryota</taxon>
        <taxon>Fungi</taxon>
        <taxon>Dikarya</taxon>
        <taxon>Basidiomycota</taxon>
        <taxon>Agaricomycotina</taxon>
        <taxon>Agaricomycetes</taxon>
        <taxon>Cantharellales</taxon>
        <taxon>Ceratobasidiaceae</taxon>
        <taxon>Rhizoctonia</taxon>
    </lineage>
</organism>
<proteinExistence type="predicted"/>